<dbReference type="PANTHER" id="PTHR33169">
    <property type="entry name" value="PADR-FAMILY TRANSCRIPTIONAL REGULATOR"/>
    <property type="match status" value="1"/>
</dbReference>
<dbReference type="RefSeq" id="WP_143784357.1">
    <property type="nucleotide sequence ID" value="NZ_CP041616.1"/>
</dbReference>
<dbReference type="Proteomes" id="UP000315395">
    <property type="component" value="Chromosome"/>
</dbReference>
<reference evidence="2 3" key="1">
    <citation type="submission" date="2019-07" db="EMBL/GenBank/DDBJ databases">
        <title>complete genome sequencing of Ornithinimicrobium sp. H23M54.</title>
        <authorList>
            <person name="Bae J.-W."/>
            <person name="Lee S.-Y."/>
        </authorList>
    </citation>
    <scope>NUCLEOTIDE SEQUENCE [LARGE SCALE GENOMIC DNA]</scope>
    <source>
        <strain evidence="2 3">H23M54</strain>
    </source>
</reference>
<dbReference type="Pfam" id="PF03551">
    <property type="entry name" value="PadR"/>
    <property type="match status" value="1"/>
</dbReference>
<evidence type="ECO:0000313" key="2">
    <source>
        <dbReference type="EMBL" id="QDO89635.1"/>
    </source>
</evidence>
<dbReference type="InterPro" id="IPR036390">
    <property type="entry name" value="WH_DNA-bd_sf"/>
</dbReference>
<accession>A0A516GDN2</accession>
<dbReference type="InterPro" id="IPR036388">
    <property type="entry name" value="WH-like_DNA-bd_sf"/>
</dbReference>
<dbReference type="PANTHER" id="PTHR33169:SF14">
    <property type="entry name" value="TRANSCRIPTIONAL REGULATOR RV3488"/>
    <property type="match status" value="1"/>
</dbReference>
<dbReference type="KEGG" id="orz:FNH13_15920"/>
<protein>
    <submittedName>
        <fullName evidence="2">PadR family transcriptional regulator</fullName>
    </submittedName>
</protein>
<evidence type="ECO:0000259" key="1">
    <source>
        <dbReference type="Pfam" id="PF03551"/>
    </source>
</evidence>
<dbReference type="OrthoDB" id="122286at2"/>
<sequence>MNAEQEWPSEWLRGVLSVCTLRILCDGPTYGYAIASRLGDAGLGTIKGGTLYPLLGRLEEAGHVEVEWRPGEGGPGRKFYQLTAVGRAEAQRQAAAWAEFTTITRALTDQIVSKGRANS</sequence>
<dbReference type="Gene3D" id="1.10.10.10">
    <property type="entry name" value="Winged helix-like DNA-binding domain superfamily/Winged helix DNA-binding domain"/>
    <property type="match status" value="1"/>
</dbReference>
<dbReference type="InterPro" id="IPR052509">
    <property type="entry name" value="Metal_resp_DNA-bind_regulator"/>
</dbReference>
<dbReference type="AlphaFoldDB" id="A0A516GDN2"/>
<organism evidence="2 3">
    <name type="scientific">Ornithinimicrobium ciconiae</name>
    <dbReference type="NCBI Taxonomy" id="2594265"/>
    <lineage>
        <taxon>Bacteria</taxon>
        <taxon>Bacillati</taxon>
        <taxon>Actinomycetota</taxon>
        <taxon>Actinomycetes</taxon>
        <taxon>Micrococcales</taxon>
        <taxon>Ornithinimicrobiaceae</taxon>
        <taxon>Ornithinimicrobium</taxon>
    </lineage>
</organism>
<evidence type="ECO:0000313" key="3">
    <source>
        <dbReference type="Proteomes" id="UP000315395"/>
    </source>
</evidence>
<dbReference type="SUPFAM" id="SSF46785">
    <property type="entry name" value="Winged helix' DNA-binding domain"/>
    <property type="match status" value="1"/>
</dbReference>
<dbReference type="EMBL" id="CP041616">
    <property type="protein sequence ID" value="QDO89635.1"/>
    <property type="molecule type" value="Genomic_DNA"/>
</dbReference>
<dbReference type="InterPro" id="IPR005149">
    <property type="entry name" value="Tscrpt_reg_PadR_N"/>
</dbReference>
<proteinExistence type="predicted"/>
<gene>
    <name evidence="2" type="ORF">FNH13_15920</name>
</gene>
<name>A0A516GDN2_9MICO</name>
<feature type="domain" description="Transcription regulator PadR N-terminal" evidence="1">
    <location>
        <begin position="21"/>
        <end position="91"/>
    </location>
</feature>
<keyword evidence="3" id="KW-1185">Reference proteome</keyword>